<reference evidence="1 2" key="1">
    <citation type="submission" date="2016-11" db="EMBL/GenBank/DDBJ databases">
        <title>Trade-off between light-utilization and light-protection in marine flavobacteria.</title>
        <authorList>
            <person name="Kumagai Y."/>
        </authorList>
    </citation>
    <scope>NUCLEOTIDE SEQUENCE [LARGE SCALE GENOMIC DNA]</scope>
    <source>
        <strain evidence="1 2">ATCC 700397</strain>
    </source>
</reference>
<keyword evidence="2" id="KW-1185">Reference proteome</keyword>
<sequence>MIGDAAYSGKSILKLTNEQGIKVVSKLNPSITQGFRKKEDQFDYNKDADMFVCQKGYYKEGSESKTYSVIIKSDVHKYQLTFHETDYLKKKWRIEKTQDFRRTKSHSITNMQMQRAIAIFAVNLKRFLKLS</sequence>
<dbReference type="AlphaFoldDB" id="A0A2S7KL53"/>
<evidence type="ECO:0000313" key="1">
    <source>
        <dbReference type="EMBL" id="PQB03320.1"/>
    </source>
</evidence>
<comment type="caution">
    <text evidence="1">The sequence shown here is derived from an EMBL/GenBank/DDBJ whole genome shotgun (WGS) entry which is preliminary data.</text>
</comment>
<evidence type="ECO:0000313" key="2">
    <source>
        <dbReference type="Proteomes" id="UP000239522"/>
    </source>
</evidence>
<dbReference type="Proteomes" id="UP000239522">
    <property type="component" value="Unassembled WGS sequence"/>
</dbReference>
<proteinExistence type="predicted"/>
<accession>A0A2S7KL53</accession>
<protein>
    <submittedName>
        <fullName evidence="1">Uncharacterized protein</fullName>
    </submittedName>
</protein>
<name>A0A2S7KL53_9FLAO</name>
<organism evidence="1 2">
    <name type="scientific">Polaribacter filamentus</name>
    <dbReference type="NCBI Taxonomy" id="53483"/>
    <lineage>
        <taxon>Bacteria</taxon>
        <taxon>Pseudomonadati</taxon>
        <taxon>Bacteroidota</taxon>
        <taxon>Flavobacteriia</taxon>
        <taxon>Flavobacteriales</taxon>
        <taxon>Flavobacteriaceae</taxon>
    </lineage>
</organism>
<dbReference type="EMBL" id="MQUA01000014">
    <property type="protein sequence ID" value="PQB03320.1"/>
    <property type="molecule type" value="Genomic_DNA"/>
</dbReference>
<gene>
    <name evidence="1" type="ORF">BST83_18640</name>
</gene>